<dbReference type="Gene3D" id="3.40.190.10">
    <property type="entry name" value="Periplasmic binding protein-like II"/>
    <property type="match status" value="2"/>
</dbReference>
<dbReference type="Proteomes" id="UP000321523">
    <property type="component" value="Unassembled WGS sequence"/>
</dbReference>
<dbReference type="InterPro" id="IPR011852">
    <property type="entry name" value="TRAP_TAXI"/>
</dbReference>
<evidence type="ECO:0000256" key="1">
    <source>
        <dbReference type="SAM" id="SignalP"/>
    </source>
</evidence>
<dbReference type="EMBL" id="BJYZ01000013">
    <property type="protein sequence ID" value="GEO38968.1"/>
    <property type="molecule type" value="Genomic_DNA"/>
</dbReference>
<sequence>MRSAVLGMAFALTAATVTAGTMVAPNPAVAQEQRFVTIGTGVVTGLYYPAGGAICRLVNRSRAEHGIRCAVESSDGSVFNLEALRRGEMDMAIVQSDWQYHAYKGTARFRDEGPFKNLRSVFSLHGEPLTVVARADAGIGTFQDLKGKRVNIGPEGSGGRIMLDTVLKAFSWTVRDFSLASELPASEQAGALCDNRVDAIVLAGGHPSGAVQEAASACSIALVPVAGRAVQRLVGDSPWLARSVIPGGLYTGVPEETETFGVKATLVSSAGVDADTVYEMVRTVFEGLDDFTSLHPVLRELEPEAMATEGLTAPLHEGAKRYFKEAGLR</sequence>
<evidence type="ECO:0000313" key="2">
    <source>
        <dbReference type="EMBL" id="GEO38968.1"/>
    </source>
</evidence>
<dbReference type="CDD" id="cd13568">
    <property type="entry name" value="PBP2_TAXI_TRAP_like_3"/>
    <property type="match status" value="1"/>
</dbReference>
<evidence type="ECO:0000313" key="3">
    <source>
        <dbReference type="Proteomes" id="UP000321523"/>
    </source>
</evidence>
<dbReference type="NCBIfam" id="TIGR02122">
    <property type="entry name" value="TRAP_TAXI"/>
    <property type="match status" value="1"/>
</dbReference>
<dbReference type="PANTHER" id="PTHR42941:SF1">
    <property type="entry name" value="SLL1037 PROTEIN"/>
    <property type="match status" value="1"/>
</dbReference>
<dbReference type="SUPFAM" id="SSF53850">
    <property type="entry name" value="Periplasmic binding protein-like II"/>
    <property type="match status" value="1"/>
</dbReference>
<dbReference type="OrthoDB" id="8477520at2"/>
<keyword evidence="1" id="KW-0732">Signal</keyword>
<organism evidence="2 3">
    <name type="scientific">Skermanella aerolata</name>
    <dbReference type="NCBI Taxonomy" id="393310"/>
    <lineage>
        <taxon>Bacteria</taxon>
        <taxon>Pseudomonadati</taxon>
        <taxon>Pseudomonadota</taxon>
        <taxon>Alphaproteobacteria</taxon>
        <taxon>Rhodospirillales</taxon>
        <taxon>Azospirillaceae</taxon>
        <taxon>Skermanella</taxon>
    </lineage>
</organism>
<protein>
    <submittedName>
        <fullName evidence="2">C4-dicarboxylate ABC transporter substrate-binding protein</fullName>
    </submittedName>
</protein>
<comment type="caution">
    <text evidence="2">The sequence shown here is derived from an EMBL/GenBank/DDBJ whole genome shotgun (WGS) entry which is preliminary data.</text>
</comment>
<dbReference type="RefSeq" id="WP_052831105.1">
    <property type="nucleotide sequence ID" value="NZ_BJYZ01000013.1"/>
</dbReference>
<dbReference type="PANTHER" id="PTHR42941">
    <property type="entry name" value="SLL1037 PROTEIN"/>
    <property type="match status" value="1"/>
</dbReference>
<dbReference type="AlphaFoldDB" id="A0A512DR39"/>
<gene>
    <name evidence="2" type="ORF">SAE02_31160</name>
</gene>
<dbReference type="Pfam" id="PF16868">
    <property type="entry name" value="NMT1_3"/>
    <property type="match status" value="1"/>
</dbReference>
<name>A0A512DR39_9PROT</name>
<accession>A0A512DR39</accession>
<feature type="chain" id="PRO_5021876319" evidence="1">
    <location>
        <begin position="20"/>
        <end position="329"/>
    </location>
</feature>
<reference evidence="2 3" key="1">
    <citation type="submission" date="2019-07" db="EMBL/GenBank/DDBJ databases">
        <title>Whole genome shotgun sequence of Skermanella aerolata NBRC 106429.</title>
        <authorList>
            <person name="Hosoyama A."/>
            <person name="Uohara A."/>
            <person name="Ohji S."/>
            <person name="Ichikawa N."/>
        </authorList>
    </citation>
    <scope>NUCLEOTIDE SEQUENCE [LARGE SCALE GENOMIC DNA]</scope>
    <source>
        <strain evidence="2 3">NBRC 106429</strain>
    </source>
</reference>
<keyword evidence="3" id="KW-1185">Reference proteome</keyword>
<proteinExistence type="predicted"/>
<feature type="signal peptide" evidence="1">
    <location>
        <begin position="1"/>
        <end position="19"/>
    </location>
</feature>